<dbReference type="GO" id="GO:0032259">
    <property type="term" value="P:methylation"/>
    <property type="evidence" value="ECO:0007669"/>
    <property type="project" value="UniProtKB-KW"/>
</dbReference>
<dbReference type="InterPro" id="IPR052024">
    <property type="entry name" value="Methanogen_methyltrans"/>
</dbReference>
<gene>
    <name evidence="8" type="ORF">HNR65_000710</name>
</gene>
<keyword evidence="4" id="KW-0479">Metal-binding</keyword>
<organism evidence="8 9">
    <name type="scientific">Desulfosalsimonas propionicica</name>
    <dbReference type="NCBI Taxonomy" id="332175"/>
    <lineage>
        <taxon>Bacteria</taxon>
        <taxon>Pseudomonadati</taxon>
        <taxon>Thermodesulfobacteriota</taxon>
        <taxon>Desulfobacteria</taxon>
        <taxon>Desulfobacterales</taxon>
        <taxon>Desulfosalsimonadaceae</taxon>
        <taxon>Desulfosalsimonas</taxon>
    </lineage>
</organism>
<dbReference type="NCBIfam" id="NF004889">
    <property type="entry name" value="PRK06252.1"/>
    <property type="match status" value="1"/>
</dbReference>
<dbReference type="PANTHER" id="PTHR47099">
    <property type="entry name" value="METHYLCOBAMIDE:COM METHYLTRANSFERASE MTBA"/>
    <property type="match status" value="1"/>
</dbReference>
<evidence type="ECO:0000259" key="7">
    <source>
        <dbReference type="Pfam" id="PF01208"/>
    </source>
</evidence>
<reference evidence="8 9" key="1">
    <citation type="submission" date="2020-07" db="EMBL/GenBank/DDBJ databases">
        <title>Genomic Encyclopedia of Type Strains, Phase IV (KMG-IV): sequencing the most valuable type-strain genomes for metagenomic binning, comparative biology and taxonomic classification.</title>
        <authorList>
            <person name="Goeker M."/>
        </authorList>
    </citation>
    <scope>NUCLEOTIDE SEQUENCE [LARGE SCALE GENOMIC DNA]</scope>
    <source>
        <strain evidence="8 9">DSM 17721</strain>
    </source>
</reference>
<sequence>MNAKERVMAVINHQKPDRMPCFGANSTVTYDQMEAVGAYWPEGHEKGEAMAKQALAAYTVVGFDAVRVPFCQTFEAVALGCIRKSGKIRDSEGIPGIDHPPPYKLDDTPEFPGDFLSRGYIPELLKAIEILKREVGDEVPIVGGIIGPLTIAGSLLGSVPLLKATYKAPEKIVPFLDIGEKAGTALANAMIEAGADIISIEDMTASPELIAPKTYRDYELEYQRRQIESISVPAILHICGNVDKIVEWMGQTSPAILSLEPKADTRLARQKCGPNMIFMGGVDTATTLFMKDAETVKKGCEELIEDGVQILAPGCAVAPGTPMDNLKAMVEVAKAH</sequence>
<dbReference type="GO" id="GO:0015948">
    <property type="term" value="P:methanogenesis"/>
    <property type="evidence" value="ECO:0007669"/>
    <property type="project" value="UniProtKB-KW"/>
</dbReference>
<evidence type="ECO:0000313" key="8">
    <source>
        <dbReference type="EMBL" id="MBA2880392.1"/>
    </source>
</evidence>
<dbReference type="GO" id="GO:0004853">
    <property type="term" value="F:uroporphyrinogen decarboxylase activity"/>
    <property type="evidence" value="ECO:0007669"/>
    <property type="project" value="InterPro"/>
</dbReference>
<evidence type="ECO:0000256" key="1">
    <source>
        <dbReference type="ARBA" id="ARBA00001947"/>
    </source>
</evidence>
<dbReference type="PANTHER" id="PTHR47099:SF1">
    <property type="entry name" value="METHYLCOBAMIDE:COM METHYLTRANSFERASE MTBA"/>
    <property type="match status" value="1"/>
</dbReference>
<keyword evidence="5" id="KW-0862">Zinc</keyword>
<accession>A0A7W0C766</accession>
<protein>
    <submittedName>
        <fullName evidence="8">[methyl-Co(III) methanol-specific corrinoid protein]:coenzyme M methyltransferase</fullName>
        <ecNumber evidence="8">2.1.1.246</ecNumber>
    </submittedName>
</protein>
<evidence type="ECO:0000256" key="2">
    <source>
        <dbReference type="ARBA" id="ARBA00022603"/>
    </source>
</evidence>
<dbReference type="Proteomes" id="UP000525298">
    <property type="component" value="Unassembled WGS sequence"/>
</dbReference>
<dbReference type="Pfam" id="PF01208">
    <property type="entry name" value="URO-D"/>
    <property type="match status" value="1"/>
</dbReference>
<dbReference type="InterPro" id="IPR000257">
    <property type="entry name" value="Uroporphyrinogen_deCOase"/>
</dbReference>
<evidence type="ECO:0000256" key="3">
    <source>
        <dbReference type="ARBA" id="ARBA00022679"/>
    </source>
</evidence>
<proteinExistence type="predicted"/>
<evidence type="ECO:0000256" key="6">
    <source>
        <dbReference type="ARBA" id="ARBA00022994"/>
    </source>
</evidence>
<dbReference type="InterPro" id="IPR038071">
    <property type="entry name" value="UROD/MetE-like_sf"/>
</dbReference>
<dbReference type="InterPro" id="IPR006360">
    <property type="entry name" value="Mtase_MtaA_CmuA"/>
</dbReference>
<dbReference type="GO" id="GO:0006779">
    <property type="term" value="P:porphyrin-containing compound biosynthetic process"/>
    <property type="evidence" value="ECO:0007669"/>
    <property type="project" value="InterPro"/>
</dbReference>
<keyword evidence="6" id="KW-0484">Methanogenesis</keyword>
<keyword evidence="9" id="KW-1185">Reference proteome</keyword>
<evidence type="ECO:0000313" key="9">
    <source>
        <dbReference type="Proteomes" id="UP000525298"/>
    </source>
</evidence>
<dbReference type="GO" id="GO:0046872">
    <property type="term" value="F:metal ion binding"/>
    <property type="evidence" value="ECO:0007669"/>
    <property type="project" value="UniProtKB-KW"/>
</dbReference>
<dbReference type="NCBIfam" id="TIGR01463">
    <property type="entry name" value="mtaA_cmuA"/>
    <property type="match status" value="1"/>
</dbReference>
<keyword evidence="2 8" id="KW-0489">Methyltransferase</keyword>
<keyword evidence="3 8" id="KW-0808">Transferase</keyword>
<evidence type="ECO:0000256" key="4">
    <source>
        <dbReference type="ARBA" id="ARBA00022723"/>
    </source>
</evidence>
<dbReference type="EMBL" id="JACDUS010000002">
    <property type="protein sequence ID" value="MBA2880392.1"/>
    <property type="molecule type" value="Genomic_DNA"/>
</dbReference>
<dbReference type="EC" id="2.1.1.246" evidence="8"/>
<dbReference type="GO" id="GO:1990088">
    <property type="term" value="F:[methyl-Co(III) methanol-specific corrinoid protein]:coenzyme M methyltransferase"/>
    <property type="evidence" value="ECO:0007669"/>
    <property type="project" value="UniProtKB-EC"/>
</dbReference>
<dbReference type="AlphaFoldDB" id="A0A7W0C766"/>
<feature type="domain" description="Uroporphyrinogen decarboxylase (URO-D)" evidence="7">
    <location>
        <begin position="3"/>
        <end position="335"/>
    </location>
</feature>
<evidence type="ECO:0000256" key="5">
    <source>
        <dbReference type="ARBA" id="ARBA00022833"/>
    </source>
</evidence>
<dbReference type="GO" id="GO:0006730">
    <property type="term" value="P:one-carbon metabolic process"/>
    <property type="evidence" value="ECO:0007669"/>
    <property type="project" value="InterPro"/>
</dbReference>
<dbReference type="Gene3D" id="3.20.20.210">
    <property type="match status" value="1"/>
</dbReference>
<comment type="caution">
    <text evidence="8">The sequence shown here is derived from an EMBL/GenBank/DDBJ whole genome shotgun (WGS) entry which is preliminary data.</text>
</comment>
<comment type="cofactor">
    <cofactor evidence="1">
        <name>Zn(2+)</name>
        <dbReference type="ChEBI" id="CHEBI:29105"/>
    </cofactor>
</comment>
<dbReference type="SUPFAM" id="SSF51726">
    <property type="entry name" value="UROD/MetE-like"/>
    <property type="match status" value="1"/>
</dbReference>
<dbReference type="RefSeq" id="WP_181550081.1">
    <property type="nucleotide sequence ID" value="NZ_JACDUS010000002.1"/>
</dbReference>
<name>A0A7W0C766_9BACT</name>